<dbReference type="EMBL" id="AMZN01000002">
    <property type="protein sequence ID" value="ELR73828.1"/>
    <property type="molecule type" value="Genomic_DNA"/>
</dbReference>
<dbReference type="RefSeq" id="WP_009577645.1">
    <property type="nucleotide sequence ID" value="NZ_AMZN01000002.1"/>
</dbReference>
<evidence type="ECO:0000313" key="2">
    <source>
        <dbReference type="EMBL" id="ELR73828.1"/>
    </source>
</evidence>
<feature type="transmembrane region" description="Helical" evidence="1">
    <location>
        <begin position="12"/>
        <end position="29"/>
    </location>
</feature>
<feature type="transmembrane region" description="Helical" evidence="1">
    <location>
        <begin position="550"/>
        <end position="572"/>
    </location>
</feature>
<evidence type="ECO:0000313" key="3">
    <source>
        <dbReference type="Proteomes" id="UP000011135"/>
    </source>
</evidence>
<dbReference type="PATRIC" id="fig|1237149.3.peg.202"/>
<protein>
    <submittedName>
        <fullName evidence="2">Uncharacterized protein</fullName>
    </submittedName>
</protein>
<comment type="caution">
    <text evidence="2">The sequence shown here is derived from an EMBL/GenBank/DDBJ whole genome shotgun (WGS) entry which is preliminary data.</text>
</comment>
<organism evidence="2 3">
    <name type="scientific">Fulvivirga imtechensis AK7</name>
    <dbReference type="NCBI Taxonomy" id="1237149"/>
    <lineage>
        <taxon>Bacteria</taxon>
        <taxon>Pseudomonadati</taxon>
        <taxon>Bacteroidota</taxon>
        <taxon>Cytophagia</taxon>
        <taxon>Cytophagales</taxon>
        <taxon>Fulvivirgaceae</taxon>
        <taxon>Fulvivirga</taxon>
    </lineage>
</organism>
<dbReference type="OrthoDB" id="980086at2"/>
<reference evidence="2 3" key="1">
    <citation type="submission" date="2012-12" db="EMBL/GenBank/DDBJ databases">
        <title>Genome assembly of Fulvivirga imtechensis AK7.</title>
        <authorList>
            <person name="Nupur N."/>
            <person name="Khatri I."/>
            <person name="Kumar R."/>
            <person name="Subramanian S."/>
            <person name="Pinnaka A."/>
        </authorList>
    </citation>
    <scope>NUCLEOTIDE SEQUENCE [LARGE SCALE GENOMIC DNA]</scope>
    <source>
        <strain evidence="2 3">AK7</strain>
    </source>
</reference>
<keyword evidence="1" id="KW-1133">Transmembrane helix</keyword>
<gene>
    <name evidence="2" type="ORF">C900_01438</name>
</gene>
<dbReference type="eggNOG" id="ENOG502Z7W1">
    <property type="taxonomic scope" value="Bacteria"/>
</dbReference>
<keyword evidence="1" id="KW-0812">Transmembrane</keyword>
<dbReference type="STRING" id="1237149.C900_01438"/>
<accession>L8K0B3</accession>
<sequence>MIDQVRWIHIEWLWPVLGVSTLLLVIFLIKELKSTARHRPLRVGVAFIGVCTLALIALKPTVPLHGQRHYAVVLTRGYAEATLDSLKRLYNARVIYYEPGGDIFASGRLYDSIFLLGDGLAPYDLWQLDNRSAVYLQGAEPSGVVKLKYPHEVTVGAELTVEGVFRNDSGKKWLLLEASEGYSEDSVLVEGQEEVFFSLKANTKATGRFLYHMAVKDTLGNALLRDPLPVTVKGQVPLNILIINAFPTFETKYLKNFLAEEGHAMIVRSQVSRGKYRYEYFNRTSASGNLLSSGRLKTFDLVIADHPSMTRLSLSELRSMEEAVNKEGVGLFIQPDEALFSASAAPLLSMDFIRDGREATLIEGQSLKKHPVNIVDDFLLQPVLESEGSVLASWQRHGRGKVGTMVLNDTYVLLLKGKETLYRQLWTSIIDAHARTTQSANEWHSKFPVAFPHEPYEFQLRSREALPQLFNDNTAVPVGQDIDIPELWYGRTWPRATGWSQLSTVADSTYRFNYYVADTGYWVGMLAERTRNTNRQHFQQVSAVVPESTGWRAVNLLGFYFLFILCVGYLWLVPKL</sequence>
<feature type="transmembrane region" description="Helical" evidence="1">
    <location>
        <begin position="41"/>
        <end position="58"/>
    </location>
</feature>
<keyword evidence="3" id="KW-1185">Reference proteome</keyword>
<proteinExistence type="predicted"/>
<evidence type="ECO:0000256" key="1">
    <source>
        <dbReference type="SAM" id="Phobius"/>
    </source>
</evidence>
<dbReference type="Proteomes" id="UP000011135">
    <property type="component" value="Unassembled WGS sequence"/>
</dbReference>
<dbReference type="AlphaFoldDB" id="L8K0B3"/>
<name>L8K0B3_9BACT</name>
<keyword evidence="1" id="KW-0472">Membrane</keyword>